<dbReference type="EMBL" id="MU394295">
    <property type="protein sequence ID" value="KAI6089535.1"/>
    <property type="molecule type" value="Genomic_DNA"/>
</dbReference>
<evidence type="ECO:0000313" key="2">
    <source>
        <dbReference type="Proteomes" id="UP001497680"/>
    </source>
</evidence>
<proteinExistence type="predicted"/>
<reference evidence="1 2" key="1">
    <citation type="journal article" date="2022" name="New Phytol.">
        <title>Ecological generalism drives hyperdiversity of secondary metabolite gene clusters in xylarialean endophytes.</title>
        <authorList>
            <person name="Franco M.E.E."/>
            <person name="Wisecaver J.H."/>
            <person name="Arnold A.E."/>
            <person name="Ju Y.M."/>
            <person name="Slot J.C."/>
            <person name="Ahrendt S."/>
            <person name="Moore L.P."/>
            <person name="Eastman K.E."/>
            <person name="Scott K."/>
            <person name="Konkel Z."/>
            <person name="Mondo S.J."/>
            <person name="Kuo A."/>
            <person name="Hayes R.D."/>
            <person name="Haridas S."/>
            <person name="Andreopoulos B."/>
            <person name="Riley R."/>
            <person name="LaButti K."/>
            <person name="Pangilinan J."/>
            <person name="Lipzen A."/>
            <person name="Amirebrahimi M."/>
            <person name="Yan J."/>
            <person name="Adam C."/>
            <person name="Keymanesh K."/>
            <person name="Ng V."/>
            <person name="Louie K."/>
            <person name="Northen T."/>
            <person name="Drula E."/>
            <person name="Henrissat B."/>
            <person name="Hsieh H.M."/>
            <person name="Youens-Clark K."/>
            <person name="Lutzoni F."/>
            <person name="Miadlikowska J."/>
            <person name="Eastwood D.C."/>
            <person name="Hamelin R.C."/>
            <person name="Grigoriev I.V."/>
            <person name="U'Ren J.M."/>
        </authorList>
    </citation>
    <scope>NUCLEOTIDE SEQUENCE [LARGE SCALE GENOMIC DNA]</scope>
    <source>
        <strain evidence="1 2">ER1909</strain>
    </source>
</reference>
<gene>
    <name evidence="1" type="ORF">F4821DRAFT_275950</name>
</gene>
<protein>
    <submittedName>
        <fullName evidence="1">Heterokaryon incompatibility protein-domain-containing protein</fullName>
    </submittedName>
</protein>
<accession>A0ACC0D9Y9</accession>
<dbReference type="Proteomes" id="UP001497680">
    <property type="component" value="Unassembled WGS sequence"/>
</dbReference>
<comment type="caution">
    <text evidence="1">The sequence shown here is derived from an EMBL/GenBank/DDBJ whole genome shotgun (WGS) entry which is preliminary data.</text>
</comment>
<name>A0ACC0D9Y9_9PEZI</name>
<evidence type="ECO:0000313" key="1">
    <source>
        <dbReference type="EMBL" id="KAI6089535.1"/>
    </source>
</evidence>
<keyword evidence="2" id="KW-1185">Reference proteome</keyword>
<sequence length="462" mass="53198">MTFQAECQKLGKESTGMPPIHINIRFCLGDIKWERRLRKKDGDRVKCNLQERQVLRWIAEEEGEADSAIIIRGYDVQYEQQERYPCIFPHQGLEAHDVVEIVEGMSEKDLKAVAEKSVRNHTVALPSAGTDLLEIAPGRRRRGSQSGDAMAQIWYLKDVPGLLVYLGWAVPNHRTKLNLPLHKSWNTDIDTITQHAVYRCNNRKATAHPTRLYDTKEKTAKCGILSERYIALSYCWGDWPDEEELKSELKRLSQRLEIQYFWVDKWCIIQNDDSDKAREIHRMGEYYSGASACLVLTRREGMKHFQCVPQQDGVVLSSLQQVELDQDAIYSLLRCEWVKRVWTLQETLLSRQVIYVIGDQLIDGDFITELMAYVSTSSMKTSPKDNGGWLSEFRCYRWDPRPPSVVYSRHISIEKGKVLLLQSIFGGEQQYQELTPQGGKFTLPFEVAMGLASGRTATRQED</sequence>
<organism evidence="1 2">
    <name type="scientific">Hypoxylon rubiginosum</name>
    <dbReference type="NCBI Taxonomy" id="110542"/>
    <lineage>
        <taxon>Eukaryota</taxon>
        <taxon>Fungi</taxon>
        <taxon>Dikarya</taxon>
        <taxon>Ascomycota</taxon>
        <taxon>Pezizomycotina</taxon>
        <taxon>Sordariomycetes</taxon>
        <taxon>Xylariomycetidae</taxon>
        <taxon>Xylariales</taxon>
        <taxon>Hypoxylaceae</taxon>
        <taxon>Hypoxylon</taxon>
    </lineage>
</organism>